<feature type="coiled-coil region" evidence="1">
    <location>
        <begin position="30"/>
        <end position="57"/>
    </location>
</feature>
<name>A0A2T0LF38_9ACTN</name>
<comment type="caution">
    <text evidence="2">The sequence shown here is derived from an EMBL/GenBank/DDBJ whole genome shotgun (WGS) entry which is preliminary data.</text>
</comment>
<accession>A0A2T0LF38</accession>
<organism evidence="2 3">
    <name type="scientific">Nonomuraea fuscirosea</name>
    <dbReference type="NCBI Taxonomy" id="1291556"/>
    <lineage>
        <taxon>Bacteria</taxon>
        <taxon>Bacillati</taxon>
        <taxon>Actinomycetota</taxon>
        <taxon>Actinomycetes</taxon>
        <taxon>Streptosporangiales</taxon>
        <taxon>Streptosporangiaceae</taxon>
        <taxon>Nonomuraea</taxon>
    </lineage>
</organism>
<gene>
    <name evidence="2" type="ORF">B0I32_1842</name>
</gene>
<dbReference type="OrthoDB" id="4315401at2"/>
<sequence length="154" mass="16871">MTAPDGQPADPGSWLLDRIDAREHRLTCQIEQTQTEIDTLTARLGELSEQVEHLRITRKTLISLAEEDLAPAEPLAPPAIPDHPAYQQILTVFGEAGGSLRARDVAIALDVPLTRNDIQNLRAKLKRLAGRGILLETEPGLFTQPAPIARMTSL</sequence>
<reference evidence="2 3" key="1">
    <citation type="submission" date="2018-03" db="EMBL/GenBank/DDBJ databases">
        <title>Genomic Encyclopedia of Type Strains, Phase III (KMG-III): the genomes of soil and plant-associated and newly described type strains.</title>
        <authorList>
            <person name="Whitman W."/>
        </authorList>
    </citation>
    <scope>NUCLEOTIDE SEQUENCE [LARGE SCALE GENOMIC DNA]</scope>
    <source>
        <strain evidence="2 3">CGMCC 4.7104</strain>
    </source>
</reference>
<evidence type="ECO:0000256" key="1">
    <source>
        <dbReference type="SAM" id="Coils"/>
    </source>
</evidence>
<dbReference type="AlphaFoldDB" id="A0A2T0LF38"/>
<dbReference type="EMBL" id="PVNG01000084">
    <property type="protein sequence ID" value="PRX40758.1"/>
    <property type="molecule type" value="Genomic_DNA"/>
</dbReference>
<evidence type="ECO:0000313" key="2">
    <source>
        <dbReference type="EMBL" id="PRX40758.1"/>
    </source>
</evidence>
<proteinExistence type="predicted"/>
<dbReference type="RefSeq" id="WP_106253694.1">
    <property type="nucleotide sequence ID" value="NZ_PVNG01000084.1"/>
</dbReference>
<protein>
    <submittedName>
        <fullName evidence="2">Uncharacterized protein</fullName>
    </submittedName>
</protein>
<evidence type="ECO:0000313" key="3">
    <source>
        <dbReference type="Proteomes" id="UP000238312"/>
    </source>
</evidence>
<keyword evidence="1" id="KW-0175">Coiled coil</keyword>
<keyword evidence="3" id="KW-1185">Reference proteome</keyword>
<dbReference type="Proteomes" id="UP000238312">
    <property type="component" value="Unassembled WGS sequence"/>
</dbReference>